<reference evidence="11 12" key="1">
    <citation type="submission" date="2020-04" db="EMBL/GenBank/DDBJ databases">
        <authorList>
            <consortium name="Genoscope - CEA"/>
            <person name="William W."/>
        </authorList>
    </citation>
    <scope>NUCLEOTIDE SEQUENCE [LARGE SCALE GENOMIC DNA]</scope>
    <source>
        <strain evidence="11 12">SG7</strain>
    </source>
</reference>
<keyword evidence="12" id="KW-1185">Reference proteome</keyword>
<keyword evidence="7" id="KW-0408">Iron</keyword>
<organism evidence="11 12">
    <name type="scientific">Methanocaldococcus lauensis</name>
    <dbReference type="NCBI Taxonomy" id="2546128"/>
    <lineage>
        <taxon>Archaea</taxon>
        <taxon>Methanobacteriati</taxon>
        <taxon>Methanobacteriota</taxon>
        <taxon>Methanomada group</taxon>
        <taxon>Methanococci</taxon>
        <taxon>Methanococcales</taxon>
        <taxon>Methanocaldococcaceae</taxon>
        <taxon>Methanocaldococcus</taxon>
    </lineage>
</organism>
<keyword evidence="8" id="KW-0411">Iron-sulfur</keyword>
<evidence type="ECO:0000256" key="7">
    <source>
        <dbReference type="ARBA" id="ARBA00023004"/>
    </source>
</evidence>
<dbReference type="KEGG" id="mesg:MLAUSG7_1060"/>
<comment type="cofactor">
    <cofactor evidence="9">
        <name>[2Fe-2S] cluster</name>
        <dbReference type="ChEBI" id="CHEBI:190135"/>
    </cofactor>
</comment>
<dbReference type="GO" id="GO:0046872">
    <property type="term" value="F:metal ion binding"/>
    <property type="evidence" value="ECO:0007669"/>
    <property type="project" value="UniProtKB-KW"/>
</dbReference>
<keyword evidence="4" id="KW-0479">Metal-binding</keyword>
<evidence type="ECO:0000256" key="6">
    <source>
        <dbReference type="ARBA" id="ARBA00023002"/>
    </source>
</evidence>
<evidence type="ECO:0000256" key="5">
    <source>
        <dbReference type="ARBA" id="ARBA00022982"/>
    </source>
</evidence>
<feature type="domain" description="F420-non-reducing hydrogenase iron-sulfur subunit D" evidence="10">
    <location>
        <begin position="1"/>
        <end position="40"/>
    </location>
</feature>
<dbReference type="Pfam" id="PF02662">
    <property type="entry name" value="FlpD"/>
    <property type="match status" value="1"/>
</dbReference>
<accession>A0A8D6PUU3</accession>
<keyword evidence="2" id="KW-0813">Transport</keyword>
<gene>
    <name evidence="11" type="ORF">MLAUSG7_1060</name>
</gene>
<keyword evidence="3" id="KW-0001">2Fe-2S</keyword>
<dbReference type="Proteomes" id="UP000679213">
    <property type="component" value="Chromosome I"/>
</dbReference>
<comment type="similarity">
    <text evidence="1">Belongs to the MvhD/VhuD family.</text>
</comment>
<evidence type="ECO:0000256" key="9">
    <source>
        <dbReference type="ARBA" id="ARBA00034078"/>
    </source>
</evidence>
<dbReference type="InterPro" id="IPR003813">
    <property type="entry name" value="MvhD/FlpD"/>
</dbReference>
<evidence type="ECO:0000313" key="11">
    <source>
        <dbReference type="EMBL" id="CAB3289110.1"/>
    </source>
</evidence>
<keyword evidence="6" id="KW-0560">Oxidoreductase</keyword>
<keyword evidence="5" id="KW-0249">Electron transport</keyword>
<evidence type="ECO:0000256" key="3">
    <source>
        <dbReference type="ARBA" id="ARBA00022714"/>
    </source>
</evidence>
<dbReference type="AlphaFoldDB" id="A0A8D6PUU3"/>
<name>A0A8D6PUU3_9EURY</name>
<evidence type="ECO:0000256" key="8">
    <source>
        <dbReference type="ARBA" id="ARBA00023014"/>
    </source>
</evidence>
<dbReference type="GO" id="GO:0051537">
    <property type="term" value="F:2 iron, 2 sulfur cluster binding"/>
    <property type="evidence" value="ECO:0007669"/>
    <property type="project" value="UniProtKB-KW"/>
</dbReference>
<protein>
    <recommendedName>
        <fullName evidence="10">F420-non-reducing hydrogenase iron-sulfur subunit D domain-containing protein</fullName>
    </recommendedName>
</protein>
<dbReference type="EMBL" id="LR792632">
    <property type="protein sequence ID" value="CAB3289110.1"/>
    <property type="molecule type" value="Genomic_DNA"/>
</dbReference>
<evidence type="ECO:0000256" key="1">
    <source>
        <dbReference type="ARBA" id="ARBA00009293"/>
    </source>
</evidence>
<dbReference type="GO" id="GO:0016491">
    <property type="term" value="F:oxidoreductase activity"/>
    <property type="evidence" value="ECO:0007669"/>
    <property type="project" value="UniProtKB-KW"/>
</dbReference>
<proteinExistence type="inferred from homology"/>
<evidence type="ECO:0000256" key="2">
    <source>
        <dbReference type="ARBA" id="ARBA00022448"/>
    </source>
</evidence>
<sequence>MLDELGICGERIEMFFMTAAEADKFVAAANEMTERVKKLGPNPLKAQ</sequence>
<evidence type="ECO:0000256" key="4">
    <source>
        <dbReference type="ARBA" id="ARBA00022723"/>
    </source>
</evidence>
<evidence type="ECO:0000313" key="12">
    <source>
        <dbReference type="Proteomes" id="UP000679213"/>
    </source>
</evidence>
<evidence type="ECO:0000259" key="10">
    <source>
        <dbReference type="Pfam" id="PF02662"/>
    </source>
</evidence>